<keyword evidence="13" id="KW-1185">Reference proteome</keyword>
<keyword evidence="6 8" id="KW-0057">Aromatic amino acid biosynthesis</keyword>
<evidence type="ECO:0000256" key="1">
    <source>
        <dbReference type="ARBA" id="ARBA00004871"/>
    </source>
</evidence>
<feature type="binding site" evidence="8">
    <location>
        <position position="276"/>
    </location>
    <ligand>
        <name>shikimate</name>
        <dbReference type="ChEBI" id="CHEBI:36208"/>
    </ligand>
</feature>
<comment type="function">
    <text evidence="8">Involved in the biosynthesis of the chorismate, which leads to the biosynthesis of aromatic amino acids. Catalyzes the reversible NADPH linked reduction of 3-dehydroshikimate (DHSA) to yield shikimate (SA).</text>
</comment>
<feature type="domain" description="SDH C-terminal" evidence="11">
    <location>
        <begin position="269"/>
        <end position="299"/>
    </location>
</feature>
<dbReference type="GO" id="GO:0008652">
    <property type="term" value="P:amino acid biosynthetic process"/>
    <property type="evidence" value="ECO:0007669"/>
    <property type="project" value="UniProtKB-KW"/>
</dbReference>
<evidence type="ECO:0000259" key="11">
    <source>
        <dbReference type="Pfam" id="PF18317"/>
    </source>
</evidence>
<dbReference type="NCBIfam" id="NF001310">
    <property type="entry name" value="PRK00258.1-2"/>
    <property type="match status" value="1"/>
</dbReference>
<comment type="catalytic activity">
    <reaction evidence="7 8">
        <text>shikimate + NADP(+) = 3-dehydroshikimate + NADPH + H(+)</text>
        <dbReference type="Rhea" id="RHEA:17737"/>
        <dbReference type="ChEBI" id="CHEBI:15378"/>
        <dbReference type="ChEBI" id="CHEBI:16630"/>
        <dbReference type="ChEBI" id="CHEBI:36208"/>
        <dbReference type="ChEBI" id="CHEBI:57783"/>
        <dbReference type="ChEBI" id="CHEBI:58349"/>
        <dbReference type="EC" id="1.1.1.25"/>
    </reaction>
</comment>
<gene>
    <name evidence="8" type="primary">aroE</name>
    <name evidence="12" type="ORF">GGD90_000700</name>
</gene>
<evidence type="ECO:0000259" key="9">
    <source>
        <dbReference type="Pfam" id="PF01488"/>
    </source>
</evidence>
<comment type="subunit">
    <text evidence="8">Homodimer.</text>
</comment>
<dbReference type="Gene3D" id="3.40.50.10860">
    <property type="entry name" value="Leucine Dehydrogenase, chain A, domain 1"/>
    <property type="match status" value="1"/>
</dbReference>
<dbReference type="SUPFAM" id="SSF53223">
    <property type="entry name" value="Aminoacid dehydrogenase-like, N-terminal domain"/>
    <property type="match status" value="1"/>
</dbReference>
<dbReference type="InterPro" id="IPR036291">
    <property type="entry name" value="NAD(P)-bd_dom_sf"/>
</dbReference>
<dbReference type="PANTHER" id="PTHR21089:SF1">
    <property type="entry name" value="BIFUNCTIONAL 3-DEHYDROQUINATE DEHYDRATASE_SHIKIMATE DEHYDROGENASE, CHLOROPLASTIC"/>
    <property type="match status" value="1"/>
</dbReference>
<dbReference type="InterPro" id="IPR046346">
    <property type="entry name" value="Aminoacid_DH-like_N_sf"/>
</dbReference>
<feature type="binding site" evidence="8">
    <location>
        <position position="244"/>
    </location>
    <ligand>
        <name>NADP(+)</name>
        <dbReference type="ChEBI" id="CHEBI:58349"/>
    </ligand>
</feature>
<feature type="domain" description="Quinate/shikimate 5-dehydrogenase/glutamyl-tRNA reductase" evidence="9">
    <location>
        <begin position="126"/>
        <end position="176"/>
    </location>
</feature>
<evidence type="ECO:0000313" key="12">
    <source>
        <dbReference type="EMBL" id="MBB4246343.1"/>
    </source>
</evidence>
<dbReference type="EC" id="1.1.1.25" evidence="2 8"/>
<dbReference type="Pfam" id="PF01488">
    <property type="entry name" value="Shikimate_DH"/>
    <property type="match status" value="1"/>
</dbReference>
<sequence length="317" mass="31888">MSARYAVFGNPISHSRSPAIHAAFAAQTGEDIVYTAILAPLDGFATSVHDFIAAGGRGANVTVPFKEEAFRLAGRLTQRAELAGAVNTLIFVAPDPAAAGTPALITGDNTDGAGLLRDLEHNLGCRVAGRRVLLLGAGGAARGALGPLLAAGPAQVFIANRTAEKAAALASQFARQFASSRQAADASAQRGAAPASPAIAGGAFADLAGQSFDLVINATAASLKGEVPPLPAGVHAPGSLAYDMMYSPDGDTPFLAAARAAGAARCADGLGMLVEQAAEAFFVWRGVRPDSSAVLAALRAATHAATQDSPPAQGQNK</sequence>
<evidence type="ECO:0000256" key="2">
    <source>
        <dbReference type="ARBA" id="ARBA00012962"/>
    </source>
</evidence>
<name>A0A840G1N8_RHOTE</name>
<comment type="pathway">
    <text evidence="1 8">Metabolic intermediate biosynthesis; chorismate biosynthesis; chorismate from D-erythrose 4-phosphate and phosphoenolpyruvate: step 4/7.</text>
</comment>
<evidence type="ECO:0000256" key="8">
    <source>
        <dbReference type="HAMAP-Rule" id="MF_00222"/>
    </source>
</evidence>
<evidence type="ECO:0000256" key="5">
    <source>
        <dbReference type="ARBA" id="ARBA00023002"/>
    </source>
</evidence>
<feature type="binding site" evidence="8">
    <location>
        <position position="269"/>
    </location>
    <ligand>
        <name>NADP(+)</name>
        <dbReference type="ChEBI" id="CHEBI:58349"/>
    </ligand>
</feature>
<comment type="caution">
    <text evidence="8">Lacks conserved residue(s) required for the propagation of feature annotation.</text>
</comment>
<reference evidence="12 13" key="1">
    <citation type="submission" date="2020-08" db="EMBL/GenBank/DDBJ databases">
        <title>Genome sequencing of Purple Non-Sulfur Bacteria from various extreme environments.</title>
        <authorList>
            <person name="Mayer M."/>
        </authorList>
    </citation>
    <scope>NUCLEOTIDE SEQUENCE [LARGE SCALE GENOMIC DNA]</scope>
    <source>
        <strain evidence="12 13">2761</strain>
    </source>
</reference>
<dbReference type="OrthoDB" id="9776868at2"/>
<keyword evidence="4 8" id="KW-0521">NADP</keyword>
<dbReference type="GO" id="GO:0004764">
    <property type="term" value="F:shikimate 3-dehydrogenase (NADP+) activity"/>
    <property type="evidence" value="ECO:0007669"/>
    <property type="project" value="UniProtKB-UniRule"/>
</dbReference>
<dbReference type="EMBL" id="JACIGE010000002">
    <property type="protein sequence ID" value="MBB4246343.1"/>
    <property type="molecule type" value="Genomic_DNA"/>
</dbReference>
<dbReference type="GO" id="GO:0009423">
    <property type="term" value="P:chorismate biosynthetic process"/>
    <property type="evidence" value="ECO:0007669"/>
    <property type="project" value="UniProtKB-UniRule"/>
</dbReference>
<dbReference type="PANTHER" id="PTHR21089">
    <property type="entry name" value="SHIKIMATE DEHYDROGENASE"/>
    <property type="match status" value="1"/>
</dbReference>
<feature type="binding site" evidence="8">
    <location>
        <position position="87"/>
    </location>
    <ligand>
        <name>shikimate</name>
        <dbReference type="ChEBI" id="CHEBI:36208"/>
    </ligand>
</feature>
<dbReference type="GO" id="GO:0019632">
    <property type="term" value="P:shikimate metabolic process"/>
    <property type="evidence" value="ECO:0007669"/>
    <property type="project" value="InterPro"/>
</dbReference>
<comment type="similarity">
    <text evidence="8">Belongs to the shikimate dehydrogenase family.</text>
</comment>
<dbReference type="Pfam" id="PF08501">
    <property type="entry name" value="Shikimate_dh_N"/>
    <property type="match status" value="1"/>
</dbReference>
<feature type="active site" description="Proton acceptor" evidence="8">
    <location>
        <position position="66"/>
    </location>
</feature>
<feature type="binding site" evidence="8">
    <location>
        <begin position="15"/>
        <end position="17"/>
    </location>
    <ligand>
        <name>shikimate</name>
        <dbReference type="ChEBI" id="CHEBI:36208"/>
    </ligand>
</feature>
<dbReference type="HAMAP" id="MF_00222">
    <property type="entry name" value="Shikimate_DH_AroE"/>
    <property type="match status" value="1"/>
</dbReference>
<feature type="binding site" evidence="8">
    <location>
        <position position="111"/>
    </location>
    <ligand>
        <name>shikimate</name>
        <dbReference type="ChEBI" id="CHEBI:36208"/>
    </ligand>
</feature>
<dbReference type="Pfam" id="PF18317">
    <property type="entry name" value="SDH_C"/>
    <property type="match status" value="1"/>
</dbReference>
<dbReference type="Gene3D" id="3.40.50.720">
    <property type="entry name" value="NAD(P)-binding Rossmann-like Domain"/>
    <property type="match status" value="1"/>
</dbReference>
<evidence type="ECO:0000259" key="10">
    <source>
        <dbReference type="Pfam" id="PF08501"/>
    </source>
</evidence>
<dbReference type="RefSeq" id="WP_153115886.1">
    <property type="nucleotide sequence ID" value="NZ_JACIGE010000002.1"/>
</dbReference>
<evidence type="ECO:0000256" key="4">
    <source>
        <dbReference type="ARBA" id="ARBA00022857"/>
    </source>
</evidence>
<dbReference type="InterPro" id="IPR011342">
    <property type="entry name" value="Shikimate_DH"/>
</dbReference>
<protein>
    <recommendedName>
        <fullName evidence="2 8">Shikimate dehydrogenase (NADP(+))</fullName>
        <shortName evidence="8">SDH</shortName>
        <ecNumber evidence="2 8">1.1.1.25</ecNumber>
    </recommendedName>
</protein>
<evidence type="ECO:0000313" key="13">
    <source>
        <dbReference type="Proteomes" id="UP000587070"/>
    </source>
</evidence>
<accession>A0A840G1N8</accession>
<dbReference type="GO" id="GO:0005829">
    <property type="term" value="C:cytosol"/>
    <property type="evidence" value="ECO:0007669"/>
    <property type="project" value="TreeGrafter"/>
</dbReference>
<dbReference type="GO" id="GO:0050661">
    <property type="term" value="F:NADP binding"/>
    <property type="evidence" value="ECO:0007669"/>
    <property type="project" value="InterPro"/>
</dbReference>
<dbReference type="InterPro" id="IPR006151">
    <property type="entry name" value="Shikm_DH/Glu-tRNA_Rdtase"/>
</dbReference>
<feature type="binding site" evidence="8">
    <location>
        <position position="246"/>
    </location>
    <ligand>
        <name>shikimate</name>
        <dbReference type="ChEBI" id="CHEBI:36208"/>
    </ligand>
</feature>
<feature type="domain" description="Shikimate dehydrogenase substrate binding N-terminal" evidence="10">
    <location>
        <begin position="7"/>
        <end position="89"/>
    </location>
</feature>
<dbReference type="InterPro" id="IPR013708">
    <property type="entry name" value="Shikimate_DH-bd_N"/>
</dbReference>
<feature type="binding site" evidence="8">
    <location>
        <begin position="136"/>
        <end position="140"/>
    </location>
    <ligand>
        <name>NADP(+)</name>
        <dbReference type="ChEBI" id="CHEBI:58349"/>
    </ligand>
</feature>
<organism evidence="12 13">
    <name type="scientific">Rhodocyclus tenuis</name>
    <name type="common">Rhodospirillum tenue</name>
    <dbReference type="NCBI Taxonomy" id="1066"/>
    <lineage>
        <taxon>Bacteria</taxon>
        <taxon>Pseudomonadati</taxon>
        <taxon>Pseudomonadota</taxon>
        <taxon>Betaproteobacteria</taxon>
        <taxon>Rhodocyclales</taxon>
        <taxon>Rhodocyclaceae</taxon>
        <taxon>Rhodocyclus</taxon>
    </lineage>
</organism>
<dbReference type="UniPathway" id="UPA00053">
    <property type="reaction ID" value="UER00087"/>
</dbReference>
<keyword evidence="3 8" id="KW-0028">Amino-acid biosynthesis</keyword>
<dbReference type="GO" id="GO:0009073">
    <property type="term" value="P:aromatic amino acid family biosynthetic process"/>
    <property type="evidence" value="ECO:0007669"/>
    <property type="project" value="UniProtKB-KW"/>
</dbReference>
<keyword evidence="5 8" id="KW-0560">Oxidoreductase</keyword>
<dbReference type="Proteomes" id="UP000587070">
    <property type="component" value="Unassembled WGS sequence"/>
</dbReference>
<feature type="binding site" evidence="8">
    <location>
        <begin position="160"/>
        <end position="165"/>
    </location>
    <ligand>
        <name>NADP(+)</name>
        <dbReference type="ChEBI" id="CHEBI:58349"/>
    </ligand>
</feature>
<comment type="caution">
    <text evidence="12">The sequence shown here is derived from an EMBL/GenBank/DDBJ whole genome shotgun (WGS) entry which is preliminary data.</text>
</comment>
<feature type="binding site" evidence="8">
    <location>
        <position position="62"/>
    </location>
    <ligand>
        <name>shikimate</name>
        <dbReference type="ChEBI" id="CHEBI:36208"/>
    </ligand>
</feature>
<evidence type="ECO:0000256" key="3">
    <source>
        <dbReference type="ARBA" id="ARBA00022605"/>
    </source>
</evidence>
<dbReference type="InterPro" id="IPR022893">
    <property type="entry name" value="Shikimate_DH_fam"/>
</dbReference>
<dbReference type="NCBIfam" id="TIGR00507">
    <property type="entry name" value="aroE"/>
    <property type="match status" value="1"/>
</dbReference>
<proteinExistence type="inferred from homology"/>
<dbReference type="AlphaFoldDB" id="A0A840G1N8"/>
<evidence type="ECO:0000256" key="7">
    <source>
        <dbReference type="ARBA" id="ARBA00049442"/>
    </source>
</evidence>
<evidence type="ECO:0000256" key="6">
    <source>
        <dbReference type="ARBA" id="ARBA00023141"/>
    </source>
</evidence>
<dbReference type="FunFam" id="3.40.50.10860:FF:000006">
    <property type="entry name" value="Shikimate dehydrogenase (NADP(+))"/>
    <property type="match status" value="1"/>
</dbReference>
<dbReference type="SUPFAM" id="SSF51735">
    <property type="entry name" value="NAD(P)-binding Rossmann-fold domains"/>
    <property type="match status" value="1"/>
</dbReference>
<dbReference type="InterPro" id="IPR041121">
    <property type="entry name" value="SDH_C"/>
</dbReference>